<evidence type="ECO:0000259" key="2">
    <source>
        <dbReference type="Pfam" id="PF20059"/>
    </source>
</evidence>
<keyword evidence="1" id="KW-0472">Membrane</keyword>
<protein>
    <submittedName>
        <fullName evidence="3">DUF6458 family protein</fullName>
    </submittedName>
</protein>
<accession>A0ABW8AHU6</accession>
<proteinExistence type="predicted"/>
<reference evidence="3 4" key="1">
    <citation type="submission" date="2024-10" db="EMBL/GenBank/DDBJ databases">
        <title>The Natural Products Discovery Center: Release of the First 8490 Sequenced Strains for Exploring Actinobacteria Biosynthetic Diversity.</title>
        <authorList>
            <person name="Kalkreuter E."/>
            <person name="Kautsar S.A."/>
            <person name="Yang D."/>
            <person name="Bader C.D."/>
            <person name="Teijaro C.N."/>
            <person name="Fluegel L."/>
            <person name="Davis C.M."/>
            <person name="Simpson J.R."/>
            <person name="Lauterbach L."/>
            <person name="Steele A.D."/>
            <person name="Gui C."/>
            <person name="Meng S."/>
            <person name="Li G."/>
            <person name="Viehrig K."/>
            <person name="Ye F."/>
            <person name="Su P."/>
            <person name="Kiefer A.F."/>
            <person name="Nichols A."/>
            <person name="Cepeda A.J."/>
            <person name="Yan W."/>
            <person name="Fan B."/>
            <person name="Jiang Y."/>
            <person name="Adhikari A."/>
            <person name="Zheng C.-J."/>
            <person name="Schuster L."/>
            <person name="Cowan T.M."/>
            <person name="Smanski M.J."/>
            <person name="Chevrette M.G."/>
            <person name="De Carvalho L.P.S."/>
            <person name="Shen B."/>
        </authorList>
    </citation>
    <scope>NUCLEOTIDE SEQUENCE [LARGE SCALE GENOMIC DNA]</scope>
    <source>
        <strain evidence="3 4">NPDC049639</strain>
    </source>
</reference>
<keyword evidence="1" id="KW-1133">Transmembrane helix</keyword>
<evidence type="ECO:0000313" key="4">
    <source>
        <dbReference type="Proteomes" id="UP001612915"/>
    </source>
</evidence>
<dbReference type="Pfam" id="PF20059">
    <property type="entry name" value="DUF6458"/>
    <property type="match status" value="1"/>
</dbReference>
<dbReference type="InterPro" id="IPR045597">
    <property type="entry name" value="DUF6458"/>
</dbReference>
<dbReference type="Proteomes" id="UP001612915">
    <property type="component" value="Unassembled WGS sequence"/>
</dbReference>
<keyword evidence="4" id="KW-1185">Reference proteome</keyword>
<feature type="domain" description="DUF6458" evidence="2">
    <location>
        <begin position="2"/>
        <end position="59"/>
    </location>
</feature>
<evidence type="ECO:0000313" key="3">
    <source>
        <dbReference type="EMBL" id="MFI7585935.1"/>
    </source>
</evidence>
<comment type="caution">
    <text evidence="3">The sequence shown here is derived from an EMBL/GenBank/DDBJ whole genome shotgun (WGS) entry which is preliminary data.</text>
</comment>
<sequence>MYIGGGIFLLVVGAILAFAVNDQSIGSVDLEMIGWICMGGGVLAILLSLVLATQRNNTSHTEVVERRNVGGPPQY</sequence>
<feature type="transmembrane region" description="Helical" evidence="1">
    <location>
        <begin position="32"/>
        <end position="52"/>
    </location>
</feature>
<gene>
    <name evidence="3" type="ORF">ACIB24_02530</name>
</gene>
<name>A0ABW8AHU6_9ACTN</name>
<dbReference type="RefSeq" id="WP_398274692.1">
    <property type="nucleotide sequence ID" value="NZ_JBITLV010000001.1"/>
</dbReference>
<keyword evidence="1" id="KW-0812">Transmembrane</keyword>
<organism evidence="3 4">
    <name type="scientific">Spongisporangium articulatum</name>
    <dbReference type="NCBI Taxonomy" id="3362603"/>
    <lineage>
        <taxon>Bacteria</taxon>
        <taxon>Bacillati</taxon>
        <taxon>Actinomycetota</taxon>
        <taxon>Actinomycetes</taxon>
        <taxon>Kineosporiales</taxon>
        <taxon>Kineosporiaceae</taxon>
        <taxon>Spongisporangium</taxon>
    </lineage>
</organism>
<dbReference type="EMBL" id="JBITLV010000001">
    <property type="protein sequence ID" value="MFI7585935.1"/>
    <property type="molecule type" value="Genomic_DNA"/>
</dbReference>
<evidence type="ECO:0000256" key="1">
    <source>
        <dbReference type="SAM" id="Phobius"/>
    </source>
</evidence>